<keyword evidence="9" id="KW-0862">Zinc</keyword>
<dbReference type="PANTHER" id="PTHR11079">
    <property type="entry name" value="CYTOSINE DEAMINASE FAMILY MEMBER"/>
    <property type="match status" value="1"/>
</dbReference>
<feature type="domain" description="CMP/dCMP-type deaminase" evidence="11">
    <location>
        <begin position="5"/>
        <end position="139"/>
    </location>
</feature>
<keyword evidence="8" id="KW-0378">Hydrolase</keyword>
<dbReference type="EC" id="3.5.4.33" evidence="4"/>
<evidence type="ECO:0000313" key="12">
    <source>
        <dbReference type="EMBL" id="CAB4616018.1"/>
    </source>
</evidence>
<dbReference type="CDD" id="cd01285">
    <property type="entry name" value="nucleoside_deaminase"/>
    <property type="match status" value="1"/>
</dbReference>
<dbReference type="HAMAP" id="MF_00972">
    <property type="entry name" value="tRNA_aden_deaminase"/>
    <property type="match status" value="1"/>
</dbReference>
<evidence type="ECO:0000256" key="4">
    <source>
        <dbReference type="ARBA" id="ARBA00012740"/>
    </source>
</evidence>
<dbReference type="InterPro" id="IPR016193">
    <property type="entry name" value="Cytidine_deaminase-like"/>
</dbReference>
<dbReference type="GO" id="GO:0052717">
    <property type="term" value="F:tRNA-specific adenosine-34 deaminase activity"/>
    <property type="evidence" value="ECO:0007669"/>
    <property type="project" value="UniProtKB-EC"/>
</dbReference>
<dbReference type="InterPro" id="IPR016192">
    <property type="entry name" value="APOBEC/CMP_deaminase_Zn-bd"/>
</dbReference>
<dbReference type="PROSITE" id="PS00903">
    <property type="entry name" value="CYT_DCMP_DEAMINASES_1"/>
    <property type="match status" value="1"/>
</dbReference>
<evidence type="ECO:0000256" key="8">
    <source>
        <dbReference type="ARBA" id="ARBA00022801"/>
    </source>
</evidence>
<organism evidence="12">
    <name type="scientific">freshwater metagenome</name>
    <dbReference type="NCBI Taxonomy" id="449393"/>
    <lineage>
        <taxon>unclassified sequences</taxon>
        <taxon>metagenomes</taxon>
        <taxon>ecological metagenomes</taxon>
    </lineage>
</organism>
<dbReference type="PROSITE" id="PS51747">
    <property type="entry name" value="CYT_DCMP_DEAMINASES_2"/>
    <property type="match status" value="1"/>
</dbReference>
<dbReference type="GO" id="GO:0008270">
    <property type="term" value="F:zinc ion binding"/>
    <property type="evidence" value="ECO:0007669"/>
    <property type="project" value="InterPro"/>
</dbReference>
<dbReference type="EMBL" id="CAEZUW010000106">
    <property type="protein sequence ID" value="CAB4616018.1"/>
    <property type="molecule type" value="Genomic_DNA"/>
</dbReference>
<evidence type="ECO:0000256" key="5">
    <source>
        <dbReference type="ARBA" id="ARBA00019216"/>
    </source>
</evidence>
<dbReference type="InterPro" id="IPR028883">
    <property type="entry name" value="tRNA_aden_deaminase"/>
</dbReference>
<reference evidence="12" key="1">
    <citation type="submission" date="2020-05" db="EMBL/GenBank/DDBJ databases">
        <authorList>
            <person name="Chiriac C."/>
            <person name="Salcher M."/>
            <person name="Ghai R."/>
            <person name="Kavagutti S V."/>
        </authorList>
    </citation>
    <scope>NUCLEOTIDE SEQUENCE</scope>
</reference>
<evidence type="ECO:0000256" key="9">
    <source>
        <dbReference type="ARBA" id="ARBA00022833"/>
    </source>
</evidence>
<evidence type="ECO:0000256" key="1">
    <source>
        <dbReference type="ARBA" id="ARBA00001947"/>
    </source>
</evidence>
<dbReference type="Pfam" id="PF00383">
    <property type="entry name" value="dCMP_cyt_deam_1"/>
    <property type="match status" value="1"/>
</dbReference>
<sequence length="169" mass="17832">MPSKSDFEWAMRIAISDAQTECARSGDVPVAAVLLNESAEVVAVGWNDRELTGDPTGHAEIVAIRNAVEALGAGGASESKSRAWSLEELTLVVTLEPCVMCAGAIVAARIPRVVFGAWDTRVGAGGSLYDLLRDGRLGRPVEVIGGVLEAECSALMTQFFEAKRISGSR</sequence>
<accession>A0A6J6I5K3</accession>
<gene>
    <name evidence="12" type="ORF">UFOPK1855_00688</name>
</gene>
<comment type="cofactor">
    <cofactor evidence="1">
        <name>Zn(2+)</name>
        <dbReference type="ChEBI" id="CHEBI:29105"/>
    </cofactor>
</comment>
<evidence type="ECO:0000256" key="7">
    <source>
        <dbReference type="ARBA" id="ARBA00022723"/>
    </source>
</evidence>
<evidence type="ECO:0000256" key="3">
    <source>
        <dbReference type="ARBA" id="ARBA00011738"/>
    </source>
</evidence>
<comment type="catalytic activity">
    <reaction evidence="10">
        <text>adenosine(34) in tRNA + H2O + H(+) = inosine(34) in tRNA + NH4(+)</text>
        <dbReference type="Rhea" id="RHEA:43168"/>
        <dbReference type="Rhea" id="RHEA-COMP:10373"/>
        <dbReference type="Rhea" id="RHEA-COMP:10374"/>
        <dbReference type="ChEBI" id="CHEBI:15377"/>
        <dbReference type="ChEBI" id="CHEBI:15378"/>
        <dbReference type="ChEBI" id="CHEBI:28938"/>
        <dbReference type="ChEBI" id="CHEBI:74411"/>
        <dbReference type="ChEBI" id="CHEBI:82852"/>
        <dbReference type="EC" id="3.5.4.33"/>
    </reaction>
</comment>
<dbReference type="InterPro" id="IPR002125">
    <property type="entry name" value="CMP_dCMP_dom"/>
</dbReference>
<dbReference type="AlphaFoldDB" id="A0A6J6I5K3"/>
<dbReference type="PANTHER" id="PTHR11079:SF202">
    <property type="entry name" value="TRNA-SPECIFIC ADENOSINE DEAMINASE"/>
    <property type="match status" value="1"/>
</dbReference>
<evidence type="ECO:0000259" key="11">
    <source>
        <dbReference type="PROSITE" id="PS51747"/>
    </source>
</evidence>
<comment type="subunit">
    <text evidence="3">Homodimer.</text>
</comment>
<dbReference type="SUPFAM" id="SSF53927">
    <property type="entry name" value="Cytidine deaminase-like"/>
    <property type="match status" value="1"/>
</dbReference>
<keyword evidence="6" id="KW-0819">tRNA processing</keyword>
<proteinExistence type="inferred from homology"/>
<evidence type="ECO:0000256" key="6">
    <source>
        <dbReference type="ARBA" id="ARBA00022694"/>
    </source>
</evidence>
<dbReference type="Gene3D" id="3.40.140.10">
    <property type="entry name" value="Cytidine Deaminase, domain 2"/>
    <property type="match status" value="1"/>
</dbReference>
<protein>
    <recommendedName>
        <fullName evidence="5">tRNA-specific adenosine deaminase 2</fullName>
        <ecNumber evidence="4">3.5.4.33</ecNumber>
    </recommendedName>
</protein>
<evidence type="ECO:0000256" key="10">
    <source>
        <dbReference type="ARBA" id="ARBA00048045"/>
    </source>
</evidence>
<dbReference type="GO" id="GO:0002100">
    <property type="term" value="P:tRNA wobble adenosine to inosine editing"/>
    <property type="evidence" value="ECO:0007669"/>
    <property type="project" value="InterPro"/>
</dbReference>
<keyword evidence="7" id="KW-0479">Metal-binding</keyword>
<evidence type="ECO:0000256" key="2">
    <source>
        <dbReference type="ARBA" id="ARBA00010669"/>
    </source>
</evidence>
<name>A0A6J6I5K3_9ZZZZ</name>
<comment type="similarity">
    <text evidence="2">Belongs to the cytidine and deoxycytidylate deaminase family. ADAT2 subfamily.</text>
</comment>